<sequence>MKAYVLLFLLQHHCLIIKASFFHTNNNKTSDNAHIGYQLTVAIPTEYSRGFVGRAFLMETATAAAKSPLVNFRAAVSVEAVDDDKKLYACSLDVFLGGDLKVWSSGHLSPFYATGSCTLELTQNGGDLQLKGARRGARAASAAVGWHAGTSGQGVQKLKLLRTGNLVLMDSKNTIKWQSFNFPTNTILWGQRLSPMTRLTAFPISNSSPSFYYSLEIHDDKLALYLNSGNWKYSYWEYRPSDNRNITYACLTSQGLEIYNGLNWRITQITSKTPQEPPKFLALADATGNLGLYYYSPQKQVFEVSYEAINNTCYLPFACNKSYGICTSSGECSCIRLVKRGLSGLYCCNEEMLAGGSCDKSRLGMIELHGITTVLSSSSKKVNLTKAACADLCLNNCTCVAAMYGDNVNREGECYFYGLVRGVKQMGDVRERKMSYMVKVPKDVIDDCHGKGCPIKTWVLVVVGVVDGLVILILSVGIGYCVVQRRKNNIHNAENNQNIN</sequence>
<feature type="signal peptide" evidence="4">
    <location>
        <begin position="1"/>
        <end position="19"/>
    </location>
</feature>
<dbReference type="PIRSF" id="PIRSF002686">
    <property type="entry name" value="SLG"/>
    <property type="match status" value="1"/>
</dbReference>
<feature type="transmembrane region" description="Helical" evidence="3">
    <location>
        <begin position="458"/>
        <end position="483"/>
    </location>
</feature>
<evidence type="ECO:0000313" key="7">
    <source>
        <dbReference type="Proteomes" id="UP001152484"/>
    </source>
</evidence>
<dbReference type="InterPro" id="IPR051343">
    <property type="entry name" value="G-type_lectin_kinases/EP1-like"/>
</dbReference>
<feature type="domain" description="Bulb-type lectin" evidence="5">
    <location>
        <begin position="54"/>
        <end position="181"/>
    </location>
</feature>
<keyword evidence="7" id="KW-1185">Reference proteome</keyword>
<dbReference type="AlphaFoldDB" id="A0A9P0ZLK0"/>
<comment type="caution">
    <text evidence="6">The sequence shown here is derived from an EMBL/GenBank/DDBJ whole genome shotgun (WGS) entry which is preliminary data.</text>
</comment>
<evidence type="ECO:0000259" key="5">
    <source>
        <dbReference type="PROSITE" id="PS50927"/>
    </source>
</evidence>
<dbReference type="EMBL" id="CAMAPE010000045">
    <property type="protein sequence ID" value="CAH9103177.1"/>
    <property type="molecule type" value="Genomic_DNA"/>
</dbReference>
<gene>
    <name evidence="6" type="ORF">CEURO_LOCUS16023</name>
</gene>
<evidence type="ECO:0000256" key="2">
    <source>
        <dbReference type="ARBA" id="ARBA00023180"/>
    </source>
</evidence>
<reference evidence="6" key="1">
    <citation type="submission" date="2022-07" db="EMBL/GenBank/DDBJ databases">
        <authorList>
            <person name="Macas J."/>
            <person name="Novak P."/>
            <person name="Neumann P."/>
        </authorList>
    </citation>
    <scope>NUCLEOTIDE SEQUENCE</scope>
</reference>
<proteinExistence type="predicted"/>
<dbReference type="OrthoDB" id="740822at2759"/>
<dbReference type="InterPro" id="IPR035446">
    <property type="entry name" value="SLSG/EP1"/>
</dbReference>
<evidence type="ECO:0000313" key="6">
    <source>
        <dbReference type="EMBL" id="CAH9103177.1"/>
    </source>
</evidence>
<evidence type="ECO:0000256" key="3">
    <source>
        <dbReference type="SAM" id="Phobius"/>
    </source>
</evidence>
<keyword evidence="1 4" id="KW-0732">Signal</keyword>
<keyword evidence="2" id="KW-0325">Glycoprotein</keyword>
<dbReference type="Pfam" id="PF01453">
    <property type="entry name" value="B_lectin"/>
    <property type="match status" value="1"/>
</dbReference>
<keyword evidence="3" id="KW-0812">Transmembrane</keyword>
<dbReference type="InterPro" id="IPR036426">
    <property type="entry name" value="Bulb-type_lectin_dom_sf"/>
</dbReference>
<dbReference type="Gene3D" id="2.90.10.10">
    <property type="entry name" value="Bulb-type lectin domain"/>
    <property type="match status" value="1"/>
</dbReference>
<feature type="chain" id="PRO_5040493449" description="Bulb-type lectin domain-containing protein" evidence="4">
    <location>
        <begin position="20"/>
        <end position="500"/>
    </location>
</feature>
<name>A0A9P0ZLK0_CUSEU</name>
<dbReference type="Proteomes" id="UP001152484">
    <property type="component" value="Unassembled WGS sequence"/>
</dbReference>
<keyword evidence="3" id="KW-0472">Membrane</keyword>
<evidence type="ECO:0000256" key="4">
    <source>
        <dbReference type="SAM" id="SignalP"/>
    </source>
</evidence>
<organism evidence="6 7">
    <name type="scientific">Cuscuta europaea</name>
    <name type="common">European dodder</name>
    <dbReference type="NCBI Taxonomy" id="41803"/>
    <lineage>
        <taxon>Eukaryota</taxon>
        <taxon>Viridiplantae</taxon>
        <taxon>Streptophyta</taxon>
        <taxon>Embryophyta</taxon>
        <taxon>Tracheophyta</taxon>
        <taxon>Spermatophyta</taxon>
        <taxon>Magnoliopsida</taxon>
        <taxon>eudicotyledons</taxon>
        <taxon>Gunneridae</taxon>
        <taxon>Pentapetalae</taxon>
        <taxon>asterids</taxon>
        <taxon>lamiids</taxon>
        <taxon>Solanales</taxon>
        <taxon>Convolvulaceae</taxon>
        <taxon>Cuscuteae</taxon>
        <taxon>Cuscuta</taxon>
        <taxon>Cuscuta subgen. Cuscuta</taxon>
    </lineage>
</organism>
<accession>A0A9P0ZLK0</accession>
<dbReference type="InterPro" id="IPR003609">
    <property type="entry name" value="Pan_app"/>
</dbReference>
<dbReference type="PROSITE" id="PS50927">
    <property type="entry name" value="BULB_LECTIN"/>
    <property type="match status" value="1"/>
</dbReference>
<dbReference type="SMART" id="SM00473">
    <property type="entry name" value="PAN_AP"/>
    <property type="match status" value="1"/>
</dbReference>
<dbReference type="InterPro" id="IPR001480">
    <property type="entry name" value="Bulb-type_lectin_dom"/>
</dbReference>
<dbReference type="PANTHER" id="PTHR47976:SF120">
    <property type="entry name" value="G-TYPE LECTIN S-RECEPTOR-LIKE SERINE_THREONINE-PROTEIN KINASE SD2-5"/>
    <property type="match status" value="1"/>
</dbReference>
<protein>
    <recommendedName>
        <fullName evidence="5">Bulb-type lectin domain-containing protein</fullName>
    </recommendedName>
</protein>
<evidence type="ECO:0000256" key="1">
    <source>
        <dbReference type="ARBA" id="ARBA00022729"/>
    </source>
</evidence>
<dbReference type="PANTHER" id="PTHR47976">
    <property type="entry name" value="G-TYPE LECTIN S-RECEPTOR-LIKE SERINE/THREONINE-PROTEIN KINASE SD2-5"/>
    <property type="match status" value="1"/>
</dbReference>
<keyword evidence="3" id="KW-1133">Transmembrane helix</keyword>
<dbReference type="SUPFAM" id="SSF51110">
    <property type="entry name" value="alpha-D-mannose-specific plant lectins"/>
    <property type="match status" value="1"/>
</dbReference>